<keyword evidence="7" id="KW-1185">Reference proteome</keyword>
<feature type="domain" description="TNase-like" evidence="5">
    <location>
        <begin position="45"/>
        <end position="176"/>
    </location>
</feature>
<dbReference type="PANTHER" id="PTHR12302">
    <property type="entry name" value="EBNA2 BINDING PROTEIN P100"/>
    <property type="match status" value="1"/>
</dbReference>
<evidence type="ECO:0000256" key="4">
    <source>
        <dbReference type="SAM" id="MobiDB-lite"/>
    </source>
</evidence>
<evidence type="ECO:0000256" key="2">
    <source>
        <dbReference type="ARBA" id="ARBA00022759"/>
    </source>
</evidence>
<dbReference type="GO" id="GO:0004519">
    <property type="term" value="F:endonuclease activity"/>
    <property type="evidence" value="ECO:0007669"/>
    <property type="project" value="UniProtKB-KW"/>
</dbReference>
<dbReference type="KEGG" id="sro:Sros_0912"/>
<dbReference type="Gene3D" id="2.40.50.90">
    <property type="match status" value="1"/>
</dbReference>
<evidence type="ECO:0000313" key="7">
    <source>
        <dbReference type="Proteomes" id="UP000002029"/>
    </source>
</evidence>
<gene>
    <name evidence="6" type="ordered locus">Sros_0912</name>
</gene>
<sequence length="190" mass="20519">MVIVLAAALVALLVVYLVRGPTPPTEPGPAPAPTTALREPRPPADAERAKVLRVYDGDTMTVTPIGGGEGQSVRLIGIDTPELRPAQCYGKEAAQALRELARPGSTVTLAPDRAKKDRYGRRLRYVWNERGVFVNGALAREGAAYALAIKPDVTYQDLFAALVQEARDRHRGLWGSCPDPRPPVHGPRPT</sequence>
<keyword evidence="1" id="KW-0540">Nuclease</keyword>
<dbReference type="SMART" id="SM00318">
    <property type="entry name" value="SNc"/>
    <property type="match status" value="1"/>
</dbReference>
<evidence type="ECO:0000256" key="3">
    <source>
        <dbReference type="ARBA" id="ARBA00022801"/>
    </source>
</evidence>
<proteinExistence type="predicted"/>
<dbReference type="EMBL" id="CP001814">
    <property type="protein sequence ID" value="ACZ83917.1"/>
    <property type="molecule type" value="Genomic_DNA"/>
</dbReference>
<dbReference type="STRING" id="479432.Sros_0912"/>
<feature type="region of interest" description="Disordered" evidence="4">
    <location>
        <begin position="22"/>
        <end position="44"/>
    </location>
</feature>
<evidence type="ECO:0000256" key="1">
    <source>
        <dbReference type="ARBA" id="ARBA00022722"/>
    </source>
</evidence>
<dbReference type="PROSITE" id="PS50830">
    <property type="entry name" value="TNASE_3"/>
    <property type="match status" value="1"/>
</dbReference>
<feature type="compositionally biased region" description="Pro residues" evidence="4">
    <location>
        <begin position="22"/>
        <end position="32"/>
    </location>
</feature>
<accession>D2B7Y6</accession>
<name>D2B7Y6_STRRD</name>
<dbReference type="InterPro" id="IPR035437">
    <property type="entry name" value="SNase_OB-fold_sf"/>
</dbReference>
<evidence type="ECO:0000313" key="6">
    <source>
        <dbReference type="EMBL" id="ACZ83917.1"/>
    </source>
</evidence>
<dbReference type="PANTHER" id="PTHR12302:SF3">
    <property type="entry name" value="SERINE_THREONINE-PROTEIN KINASE 31"/>
    <property type="match status" value="1"/>
</dbReference>
<dbReference type="GO" id="GO:0016787">
    <property type="term" value="F:hydrolase activity"/>
    <property type="evidence" value="ECO:0007669"/>
    <property type="project" value="UniProtKB-KW"/>
</dbReference>
<reference evidence="6 7" key="1">
    <citation type="journal article" date="2010" name="Stand. Genomic Sci.">
        <title>Complete genome sequence of Streptosporangium roseum type strain (NI 9100).</title>
        <authorList>
            <person name="Nolan M."/>
            <person name="Sikorski J."/>
            <person name="Jando M."/>
            <person name="Lucas S."/>
            <person name="Lapidus A."/>
            <person name="Glavina Del Rio T."/>
            <person name="Chen F."/>
            <person name="Tice H."/>
            <person name="Pitluck S."/>
            <person name="Cheng J.F."/>
            <person name="Chertkov O."/>
            <person name="Sims D."/>
            <person name="Meincke L."/>
            <person name="Brettin T."/>
            <person name="Han C."/>
            <person name="Detter J.C."/>
            <person name="Bruce D."/>
            <person name="Goodwin L."/>
            <person name="Land M."/>
            <person name="Hauser L."/>
            <person name="Chang Y.J."/>
            <person name="Jeffries C.D."/>
            <person name="Ivanova N."/>
            <person name="Mavromatis K."/>
            <person name="Mikhailova N."/>
            <person name="Chen A."/>
            <person name="Palaniappan K."/>
            <person name="Chain P."/>
            <person name="Rohde M."/>
            <person name="Goker M."/>
            <person name="Bristow J."/>
            <person name="Eisen J.A."/>
            <person name="Markowitz V."/>
            <person name="Hugenholtz P."/>
            <person name="Kyrpides N.C."/>
            <person name="Klenk H.P."/>
        </authorList>
    </citation>
    <scope>NUCLEOTIDE SEQUENCE [LARGE SCALE GENOMIC DNA]</scope>
    <source>
        <strain evidence="7">ATCC 12428 / DSM 43021 / JCM 3005 / NI 9100</strain>
    </source>
</reference>
<dbReference type="HOGENOM" id="CLU_046484_5_3_11"/>
<protein>
    <submittedName>
        <fullName evidence="6">Micrococcal nuclease (Thermonuclease)</fullName>
    </submittedName>
</protein>
<dbReference type="eggNOG" id="COG1525">
    <property type="taxonomic scope" value="Bacteria"/>
</dbReference>
<keyword evidence="2" id="KW-0255">Endonuclease</keyword>
<dbReference type="InterPro" id="IPR016071">
    <property type="entry name" value="Staphylococal_nuclease_OB-fold"/>
</dbReference>
<dbReference type="AlphaFoldDB" id="D2B7Y6"/>
<organism evidence="6 7">
    <name type="scientific">Streptosporangium roseum (strain ATCC 12428 / DSM 43021 / JCM 3005 / KCTC 9067 / NCIMB 10171 / NRRL 2505 / NI 9100)</name>
    <dbReference type="NCBI Taxonomy" id="479432"/>
    <lineage>
        <taxon>Bacteria</taxon>
        <taxon>Bacillati</taxon>
        <taxon>Actinomycetota</taxon>
        <taxon>Actinomycetes</taxon>
        <taxon>Streptosporangiales</taxon>
        <taxon>Streptosporangiaceae</taxon>
        <taxon>Streptosporangium</taxon>
    </lineage>
</organism>
<dbReference type="Proteomes" id="UP000002029">
    <property type="component" value="Chromosome"/>
</dbReference>
<dbReference type="SUPFAM" id="SSF50199">
    <property type="entry name" value="Staphylococcal nuclease"/>
    <property type="match status" value="1"/>
</dbReference>
<dbReference type="Pfam" id="PF00565">
    <property type="entry name" value="SNase"/>
    <property type="match status" value="1"/>
</dbReference>
<evidence type="ECO:0000259" key="5">
    <source>
        <dbReference type="PROSITE" id="PS50830"/>
    </source>
</evidence>
<keyword evidence="3" id="KW-0378">Hydrolase</keyword>